<dbReference type="SUPFAM" id="SSF54236">
    <property type="entry name" value="Ubiquitin-like"/>
    <property type="match status" value="1"/>
</dbReference>
<name>A0A4Y8CRK6_9HELO</name>
<keyword evidence="3" id="KW-1185">Reference proteome</keyword>
<feature type="domain" description="Ubiquitin-like" evidence="1">
    <location>
        <begin position="16"/>
        <end position="77"/>
    </location>
</feature>
<dbReference type="EMBL" id="PHWZ01000376">
    <property type="protein sequence ID" value="TEY43161.1"/>
    <property type="molecule type" value="Genomic_DNA"/>
</dbReference>
<dbReference type="InterPro" id="IPR000626">
    <property type="entry name" value="Ubiquitin-like_dom"/>
</dbReference>
<evidence type="ECO:0000259" key="1">
    <source>
        <dbReference type="PROSITE" id="PS50053"/>
    </source>
</evidence>
<comment type="caution">
    <text evidence="2">The sequence shown here is derived from an EMBL/GenBank/DDBJ whole genome shotgun (WGS) entry which is preliminary data.</text>
</comment>
<reference evidence="2 3" key="1">
    <citation type="submission" date="2017-11" db="EMBL/GenBank/DDBJ databases">
        <title>Comparative genomics of Botrytis spp.</title>
        <authorList>
            <person name="Valero-Jimenez C.A."/>
            <person name="Tapia P."/>
            <person name="Veloso J."/>
            <person name="Silva-Moreno E."/>
            <person name="Staats M."/>
            <person name="Valdes J.H."/>
            <person name="Van Kan J.A.L."/>
        </authorList>
    </citation>
    <scope>NUCLEOTIDE SEQUENCE [LARGE SCALE GENOMIC DNA]</scope>
    <source>
        <strain evidence="2 3">MUCL2830</strain>
    </source>
</reference>
<sequence>MQIEIMPRKLDNLKRIVIHVQTLSGKTIPLNLPVNCTIKTSYKKIENLTGIPIDEQSISVGDERANHNSTLELCNLELIIVEDFVPAEEWDTENIAIFNLQMLNAAAFEGMIGMKPPWTTVSKITYLEYCCRYSDIWFEDDDDDDGKNDVESRKVTLGQSGTKGRFIPVGEGISRLEDTIIVGE</sequence>
<dbReference type="Proteomes" id="UP000297299">
    <property type="component" value="Unassembled WGS sequence"/>
</dbReference>
<evidence type="ECO:0000313" key="3">
    <source>
        <dbReference type="Proteomes" id="UP000297299"/>
    </source>
</evidence>
<accession>A0A4Y8CRK6</accession>
<protein>
    <recommendedName>
        <fullName evidence="1">Ubiquitin-like domain-containing protein</fullName>
    </recommendedName>
</protein>
<proteinExistence type="predicted"/>
<gene>
    <name evidence="2" type="ORF">BOTCAL_0377g00100</name>
</gene>
<organism evidence="2 3">
    <name type="scientific">Botryotinia calthae</name>
    <dbReference type="NCBI Taxonomy" id="38488"/>
    <lineage>
        <taxon>Eukaryota</taxon>
        <taxon>Fungi</taxon>
        <taxon>Dikarya</taxon>
        <taxon>Ascomycota</taxon>
        <taxon>Pezizomycotina</taxon>
        <taxon>Leotiomycetes</taxon>
        <taxon>Helotiales</taxon>
        <taxon>Sclerotiniaceae</taxon>
        <taxon>Botryotinia</taxon>
    </lineage>
</organism>
<dbReference type="Gene3D" id="3.10.20.90">
    <property type="entry name" value="Phosphatidylinositol 3-kinase Catalytic Subunit, Chain A, domain 1"/>
    <property type="match status" value="1"/>
</dbReference>
<dbReference type="OrthoDB" id="428577at2759"/>
<dbReference type="InterPro" id="IPR029071">
    <property type="entry name" value="Ubiquitin-like_domsf"/>
</dbReference>
<dbReference type="AlphaFoldDB" id="A0A4Y8CRK6"/>
<evidence type="ECO:0000313" key="2">
    <source>
        <dbReference type="EMBL" id="TEY43161.1"/>
    </source>
</evidence>
<dbReference type="PROSITE" id="PS50053">
    <property type="entry name" value="UBIQUITIN_2"/>
    <property type="match status" value="1"/>
</dbReference>